<dbReference type="PaxDb" id="39947-A0A0P0XV33"/>
<keyword evidence="2" id="KW-1185">Reference proteome</keyword>
<evidence type="ECO:0000313" key="2">
    <source>
        <dbReference type="Proteomes" id="UP000059680"/>
    </source>
</evidence>
<dbReference type="AlphaFoldDB" id="A0A0P0XV33"/>
<protein>
    <submittedName>
        <fullName evidence="1">Os10g0432001 protein</fullName>
    </submittedName>
</protein>
<reference evidence="1 2" key="2">
    <citation type="journal article" date="2013" name="Plant Cell Physiol.">
        <title>Rice Annotation Project Database (RAP-DB): an integrative and interactive database for rice genomics.</title>
        <authorList>
            <person name="Sakai H."/>
            <person name="Lee S.S."/>
            <person name="Tanaka T."/>
            <person name="Numa H."/>
            <person name="Kim J."/>
            <person name="Kawahara Y."/>
            <person name="Wakimoto H."/>
            <person name="Yang C.C."/>
            <person name="Iwamoto M."/>
            <person name="Abe T."/>
            <person name="Yamada Y."/>
            <person name="Muto A."/>
            <person name="Inokuchi H."/>
            <person name="Ikemura T."/>
            <person name="Matsumoto T."/>
            <person name="Sasaki T."/>
            <person name="Itoh T."/>
        </authorList>
    </citation>
    <scope>NUCLEOTIDE SEQUENCE [LARGE SCALE GENOMIC DNA]</scope>
    <source>
        <strain evidence="2">cv. Nipponbare</strain>
    </source>
</reference>
<dbReference type="InParanoid" id="A0A0P0XV33"/>
<reference evidence="1 2" key="3">
    <citation type="journal article" date="2013" name="Rice">
        <title>Improvement of the Oryza sativa Nipponbare reference genome using next generation sequence and optical map data.</title>
        <authorList>
            <person name="Kawahara Y."/>
            <person name="de la Bastide M."/>
            <person name="Hamilton J.P."/>
            <person name="Kanamori H."/>
            <person name="McCombie W.R."/>
            <person name="Ouyang S."/>
            <person name="Schwartz D.C."/>
            <person name="Tanaka T."/>
            <person name="Wu J."/>
            <person name="Zhou S."/>
            <person name="Childs K.L."/>
            <person name="Davidson R.M."/>
            <person name="Lin H."/>
            <person name="Quesada-Ocampo L."/>
            <person name="Vaillancourt B."/>
            <person name="Sakai H."/>
            <person name="Lee S.S."/>
            <person name="Kim J."/>
            <person name="Numa H."/>
            <person name="Itoh T."/>
            <person name="Buell C.R."/>
            <person name="Matsumoto T."/>
        </authorList>
    </citation>
    <scope>NUCLEOTIDE SEQUENCE [LARGE SCALE GENOMIC DNA]</scope>
    <source>
        <strain evidence="2">cv. Nipponbare</strain>
    </source>
</reference>
<proteinExistence type="predicted"/>
<organism evidence="1 2">
    <name type="scientific">Oryza sativa subsp. japonica</name>
    <name type="common">Rice</name>
    <dbReference type="NCBI Taxonomy" id="39947"/>
    <lineage>
        <taxon>Eukaryota</taxon>
        <taxon>Viridiplantae</taxon>
        <taxon>Streptophyta</taxon>
        <taxon>Embryophyta</taxon>
        <taxon>Tracheophyta</taxon>
        <taxon>Spermatophyta</taxon>
        <taxon>Magnoliopsida</taxon>
        <taxon>Liliopsida</taxon>
        <taxon>Poales</taxon>
        <taxon>Poaceae</taxon>
        <taxon>BOP clade</taxon>
        <taxon>Oryzoideae</taxon>
        <taxon>Oryzeae</taxon>
        <taxon>Oryzinae</taxon>
        <taxon>Oryza</taxon>
        <taxon>Oryza sativa</taxon>
    </lineage>
</organism>
<accession>A0A0P0XV33</accession>
<sequence length="161" mass="17492">AGGVARLVVGLQRLERRDDVPHERPRLGVPVQAVVRQHRRLVHRPRRQLAACAGGGGGGGEAGVDDGHDLALVGEEGERPVGERLLPRGAGLVERLAAGEELEEDDAVAVDVAHGREVAGHDVLRRRVAVGAHDPRRHVRLVPHRPVLRQPEVRQLRVELL</sequence>
<evidence type="ECO:0000313" key="1">
    <source>
        <dbReference type="EMBL" id="BAT10959.1"/>
    </source>
</evidence>
<reference evidence="2" key="1">
    <citation type="journal article" date="2005" name="Nature">
        <title>The map-based sequence of the rice genome.</title>
        <authorList>
            <consortium name="International rice genome sequencing project (IRGSP)"/>
            <person name="Matsumoto T."/>
            <person name="Wu J."/>
            <person name="Kanamori H."/>
            <person name="Katayose Y."/>
            <person name="Fujisawa M."/>
            <person name="Namiki N."/>
            <person name="Mizuno H."/>
            <person name="Yamamoto K."/>
            <person name="Antonio B.A."/>
            <person name="Baba T."/>
            <person name="Sakata K."/>
            <person name="Nagamura Y."/>
            <person name="Aoki H."/>
            <person name="Arikawa K."/>
            <person name="Arita K."/>
            <person name="Bito T."/>
            <person name="Chiden Y."/>
            <person name="Fujitsuka N."/>
            <person name="Fukunaka R."/>
            <person name="Hamada M."/>
            <person name="Harada C."/>
            <person name="Hayashi A."/>
            <person name="Hijishita S."/>
            <person name="Honda M."/>
            <person name="Hosokawa S."/>
            <person name="Ichikawa Y."/>
            <person name="Idonuma A."/>
            <person name="Iijima M."/>
            <person name="Ikeda M."/>
            <person name="Ikeno M."/>
            <person name="Ito K."/>
            <person name="Ito S."/>
            <person name="Ito T."/>
            <person name="Ito Y."/>
            <person name="Ito Y."/>
            <person name="Iwabuchi A."/>
            <person name="Kamiya K."/>
            <person name="Karasawa W."/>
            <person name="Kurita K."/>
            <person name="Katagiri S."/>
            <person name="Kikuta A."/>
            <person name="Kobayashi H."/>
            <person name="Kobayashi N."/>
            <person name="Machita K."/>
            <person name="Maehara T."/>
            <person name="Masukawa M."/>
            <person name="Mizubayashi T."/>
            <person name="Mukai Y."/>
            <person name="Nagasaki H."/>
            <person name="Nagata Y."/>
            <person name="Naito S."/>
            <person name="Nakashima M."/>
            <person name="Nakama Y."/>
            <person name="Nakamichi Y."/>
            <person name="Nakamura M."/>
            <person name="Meguro A."/>
            <person name="Negishi M."/>
            <person name="Ohta I."/>
            <person name="Ohta T."/>
            <person name="Okamoto M."/>
            <person name="Ono N."/>
            <person name="Saji S."/>
            <person name="Sakaguchi M."/>
            <person name="Sakai K."/>
            <person name="Shibata M."/>
            <person name="Shimokawa T."/>
            <person name="Song J."/>
            <person name="Takazaki Y."/>
            <person name="Terasawa K."/>
            <person name="Tsugane M."/>
            <person name="Tsuji K."/>
            <person name="Ueda S."/>
            <person name="Waki K."/>
            <person name="Yamagata H."/>
            <person name="Yamamoto M."/>
            <person name="Yamamoto S."/>
            <person name="Yamane H."/>
            <person name="Yoshiki S."/>
            <person name="Yoshihara R."/>
            <person name="Yukawa K."/>
            <person name="Zhong H."/>
            <person name="Yano M."/>
            <person name="Yuan Q."/>
            <person name="Ouyang S."/>
            <person name="Liu J."/>
            <person name="Jones K.M."/>
            <person name="Gansberger K."/>
            <person name="Moffat K."/>
            <person name="Hill J."/>
            <person name="Bera J."/>
            <person name="Fadrosh D."/>
            <person name="Jin S."/>
            <person name="Johri S."/>
            <person name="Kim M."/>
            <person name="Overton L."/>
            <person name="Reardon M."/>
            <person name="Tsitrin T."/>
            <person name="Vuong H."/>
            <person name="Weaver B."/>
            <person name="Ciecko A."/>
            <person name="Tallon L."/>
            <person name="Jackson J."/>
            <person name="Pai G."/>
            <person name="Aken S.V."/>
            <person name="Utterback T."/>
            <person name="Reidmuller S."/>
            <person name="Feldblyum T."/>
            <person name="Hsiao J."/>
            <person name="Zismann V."/>
            <person name="Iobst S."/>
            <person name="de Vazeille A.R."/>
            <person name="Buell C.R."/>
            <person name="Ying K."/>
            <person name="Li Y."/>
            <person name="Lu T."/>
            <person name="Huang Y."/>
            <person name="Zhao Q."/>
            <person name="Feng Q."/>
            <person name="Zhang L."/>
            <person name="Zhu J."/>
            <person name="Weng Q."/>
            <person name="Mu J."/>
            <person name="Lu Y."/>
            <person name="Fan D."/>
            <person name="Liu Y."/>
            <person name="Guan J."/>
            <person name="Zhang Y."/>
            <person name="Yu S."/>
            <person name="Liu X."/>
            <person name="Zhang Y."/>
            <person name="Hong G."/>
            <person name="Han B."/>
            <person name="Choisne N."/>
            <person name="Demange N."/>
            <person name="Orjeda G."/>
            <person name="Samain S."/>
            <person name="Cattolico L."/>
            <person name="Pelletier E."/>
            <person name="Couloux A."/>
            <person name="Segurens B."/>
            <person name="Wincker P."/>
            <person name="D'Hont A."/>
            <person name="Scarpelli C."/>
            <person name="Weissenbach J."/>
            <person name="Salanoubat M."/>
            <person name="Quetier F."/>
            <person name="Yu Y."/>
            <person name="Kim H.R."/>
            <person name="Rambo T."/>
            <person name="Currie J."/>
            <person name="Collura K."/>
            <person name="Luo M."/>
            <person name="Yang T."/>
            <person name="Ammiraju J.S.S."/>
            <person name="Engler F."/>
            <person name="Soderlund C."/>
            <person name="Wing R.A."/>
            <person name="Palmer L.E."/>
            <person name="de la Bastide M."/>
            <person name="Spiegel L."/>
            <person name="Nascimento L."/>
            <person name="Zutavern T."/>
            <person name="O'Shaughnessy A."/>
            <person name="Dike S."/>
            <person name="Dedhia N."/>
            <person name="Preston R."/>
            <person name="Balija V."/>
            <person name="McCombie W.R."/>
            <person name="Chow T."/>
            <person name="Chen H."/>
            <person name="Chung M."/>
            <person name="Chen C."/>
            <person name="Shaw J."/>
            <person name="Wu H."/>
            <person name="Hsiao K."/>
            <person name="Chao Y."/>
            <person name="Chu M."/>
            <person name="Cheng C."/>
            <person name="Hour A."/>
            <person name="Lee P."/>
            <person name="Lin S."/>
            <person name="Lin Y."/>
            <person name="Liou J."/>
            <person name="Liu S."/>
            <person name="Hsing Y."/>
            <person name="Raghuvanshi S."/>
            <person name="Mohanty A."/>
            <person name="Bharti A.K."/>
            <person name="Gaur A."/>
            <person name="Gupta V."/>
            <person name="Kumar D."/>
            <person name="Ravi V."/>
            <person name="Vij S."/>
            <person name="Kapur A."/>
            <person name="Khurana P."/>
            <person name="Khurana P."/>
            <person name="Khurana J.P."/>
            <person name="Tyagi A.K."/>
            <person name="Gaikwad K."/>
            <person name="Singh A."/>
            <person name="Dalal V."/>
            <person name="Srivastava S."/>
            <person name="Dixit A."/>
            <person name="Pal A.K."/>
            <person name="Ghazi I.A."/>
            <person name="Yadav M."/>
            <person name="Pandit A."/>
            <person name="Bhargava A."/>
            <person name="Sureshbabu K."/>
            <person name="Batra K."/>
            <person name="Sharma T.R."/>
            <person name="Mohapatra T."/>
            <person name="Singh N.K."/>
            <person name="Messing J."/>
            <person name="Nelson A.B."/>
            <person name="Fuks G."/>
            <person name="Kavchok S."/>
            <person name="Keizer G."/>
            <person name="Linton E."/>
            <person name="Llaca V."/>
            <person name="Song R."/>
            <person name="Tanyolac B."/>
            <person name="Young S."/>
            <person name="Ho-Il K."/>
            <person name="Hahn J.H."/>
            <person name="Sangsakoo G."/>
            <person name="Vanavichit A."/>
            <person name="de Mattos Luiz.A.T."/>
            <person name="Zimmer P.D."/>
            <person name="Malone G."/>
            <person name="Dellagostin O."/>
            <person name="de Oliveira A.C."/>
            <person name="Bevan M."/>
            <person name="Bancroft I."/>
            <person name="Minx P."/>
            <person name="Cordum H."/>
            <person name="Wilson R."/>
            <person name="Cheng Z."/>
            <person name="Jin W."/>
            <person name="Jiang J."/>
            <person name="Leong S.A."/>
            <person name="Iwama H."/>
            <person name="Gojobori T."/>
            <person name="Itoh T."/>
            <person name="Niimura Y."/>
            <person name="Fujii Y."/>
            <person name="Habara T."/>
            <person name="Sakai H."/>
            <person name="Sato Y."/>
            <person name="Wilson G."/>
            <person name="Kumar K."/>
            <person name="McCouch S."/>
            <person name="Juretic N."/>
            <person name="Hoen D."/>
            <person name="Wright S."/>
            <person name="Bruskiewich R."/>
            <person name="Bureau T."/>
            <person name="Miyao A."/>
            <person name="Hirochika H."/>
            <person name="Nishikawa T."/>
            <person name="Kadowaki K."/>
            <person name="Sugiura M."/>
            <person name="Burr B."/>
            <person name="Sasaki T."/>
        </authorList>
    </citation>
    <scope>NUCLEOTIDE SEQUENCE [LARGE SCALE GENOMIC DNA]</scope>
    <source>
        <strain evidence="2">cv. Nipponbare</strain>
    </source>
</reference>
<feature type="non-terminal residue" evidence="1">
    <location>
        <position position="1"/>
    </location>
</feature>
<dbReference type="Gramene" id="Os10t0432001-00">
    <property type="protein sequence ID" value="Os10t0432001-00"/>
    <property type="gene ID" value="Os10g0432001"/>
</dbReference>
<feature type="non-terminal residue" evidence="1">
    <location>
        <position position="161"/>
    </location>
</feature>
<dbReference type="EMBL" id="AP014966">
    <property type="protein sequence ID" value="BAT10959.1"/>
    <property type="molecule type" value="Genomic_DNA"/>
</dbReference>
<name>A0A0P0XV33_ORYSJ</name>
<gene>
    <name evidence="1" type="ordered locus">Os10g0432001</name>
    <name evidence="1" type="ORF">OSNPB_100432001</name>
</gene>
<dbReference type="Proteomes" id="UP000059680">
    <property type="component" value="Chromosome 10"/>
</dbReference>